<organism evidence="2 3">
    <name type="scientific">Treponema ruminis</name>
    <dbReference type="NCBI Taxonomy" id="744515"/>
    <lineage>
        <taxon>Bacteria</taxon>
        <taxon>Pseudomonadati</taxon>
        <taxon>Spirochaetota</taxon>
        <taxon>Spirochaetia</taxon>
        <taxon>Spirochaetales</taxon>
        <taxon>Treponemataceae</taxon>
        <taxon>Treponema</taxon>
    </lineage>
</organism>
<gene>
    <name evidence="2" type="ORF">HNP76_000743</name>
</gene>
<keyword evidence="1" id="KW-0732">Signal</keyword>
<dbReference type="InterPro" id="IPR010727">
    <property type="entry name" value="DUF1302"/>
</dbReference>
<dbReference type="Proteomes" id="UP000518887">
    <property type="component" value="Unassembled WGS sequence"/>
</dbReference>
<dbReference type="AlphaFoldDB" id="A0A7W8G7Q3"/>
<dbReference type="Pfam" id="PF06980">
    <property type="entry name" value="DUF1302"/>
    <property type="match status" value="1"/>
</dbReference>
<evidence type="ECO:0000256" key="1">
    <source>
        <dbReference type="SAM" id="SignalP"/>
    </source>
</evidence>
<dbReference type="EMBL" id="JACHFQ010000002">
    <property type="protein sequence ID" value="MBB5225399.1"/>
    <property type="molecule type" value="Genomic_DNA"/>
</dbReference>
<evidence type="ECO:0000313" key="2">
    <source>
        <dbReference type="EMBL" id="MBB5225399.1"/>
    </source>
</evidence>
<name>A0A7W8G7Q3_9SPIR</name>
<dbReference type="RefSeq" id="WP_184657643.1">
    <property type="nucleotide sequence ID" value="NZ_CP031518.1"/>
</dbReference>
<protein>
    <submittedName>
        <fullName evidence="2">Uncharacterized protein</fullName>
    </submittedName>
</protein>
<evidence type="ECO:0000313" key="3">
    <source>
        <dbReference type="Proteomes" id="UP000518887"/>
    </source>
</evidence>
<accession>A0A7W8G7Q3</accession>
<feature type="chain" id="PRO_5031014759" evidence="1">
    <location>
        <begin position="19"/>
        <end position="410"/>
    </location>
</feature>
<sequence length="410" mass="45415">MKKLILSAIFLLFGFHCAISQEVKFSGTLETLWGAGAPWTDKDTARGRMTLGETSFTGKIDSYFGKSSALVEGSARYDSIEDSEDFSLSECWLDYTSDSLGLRVGRQKTAWGKADGIDITNVICPKDLSSLAVMTTNEKLAIDALRFSVNGNQFTADAYWIPFFTPAKLSGAKFEKPESKMSKGEFGLKFSGYFSVLDFSLYGFYGRDDMPFLNYTMSAEGVNVTGEYKDMAMLGMDAAIPIKETVLRMEAAFFPERHFQKSSNSIIEEKMFSAETLSSASIESSLQRNEISALAGLDWMPEGWTFTAQYYCDYVFGELENLEREKALQHGATLSVSKKLLADTLELSLSGVLGLNDFDSFIKPVVTYSLSDQINLSGGAYVFIPGPDRDGQYGSYKDLSTGYVRCKFSF</sequence>
<comment type="caution">
    <text evidence="2">The sequence shown here is derived from an EMBL/GenBank/DDBJ whole genome shotgun (WGS) entry which is preliminary data.</text>
</comment>
<feature type="signal peptide" evidence="1">
    <location>
        <begin position="1"/>
        <end position="18"/>
    </location>
</feature>
<reference evidence="2 3" key="1">
    <citation type="submission" date="2020-08" db="EMBL/GenBank/DDBJ databases">
        <title>Genomic Encyclopedia of Type Strains, Phase IV (KMG-IV): sequencing the most valuable type-strain genomes for metagenomic binning, comparative biology and taxonomic classification.</title>
        <authorList>
            <person name="Goeker M."/>
        </authorList>
    </citation>
    <scope>NUCLEOTIDE SEQUENCE [LARGE SCALE GENOMIC DNA]</scope>
    <source>
        <strain evidence="2 3">DSM 103462</strain>
    </source>
</reference>
<proteinExistence type="predicted"/>
<keyword evidence="3" id="KW-1185">Reference proteome</keyword>